<sequence>MKSLSGTGSARTGAPGGLHQLRQRSPWQDAQSFCREYHTDLLTIKSEEENQNLAGTKGWIGLYRQNSAGPWKWSRGDEIATFTSF</sequence>
<protein>
    <recommendedName>
        <fullName evidence="2">C-type lectin domain-containing protein</fullName>
    </recommendedName>
</protein>
<evidence type="ECO:0000313" key="4">
    <source>
        <dbReference type="Proteomes" id="UP000261600"/>
    </source>
</evidence>
<evidence type="ECO:0000313" key="3">
    <source>
        <dbReference type="Ensembl" id="ENSMALP00000014922.1"/>
    </source>
</evidence>
<organism evidence="3 4">
    <name type="scientific">Monopterus albus</name>
    <name type="common">Swamp eel</name>
    <dbReference type="NCBI Taxonomy" id="43700"/>
    <lineage>
        <taxon>Eukaryota</taxon>
        <taxon>Metazoa</taxon>
        <taxon>Chordata</taxon>
        <taxon>Craniata</taxon>
        <taxon>Vertebrata</taxon>
        <taxon>Euteleostomi</taxon>
        <taxon>Actinopterygii</taxon>
        <taxon>Neopterygii</taxon>
        <taxon>Teleostei</taxon>
        <taxon>Neoteleostei</taxon>
        <taxon>Acanthomorphata</taxon>
        <taxon>Anabantaria</taxon>
        <taxon>Synbranchiformes</taxon>
        <taxon>Synbranchidae</taxon>
        <taxon>Monopterus</taxon>
    </lineage>
</organism>
<dbReference type="InterPro" id="IPR001304">
    <property type="entry name" value="C-type_lectin-like"/>
</dbReference>
<name>A0A3Q3JKZ9_MONAL</name>
<dbReference type="InterPro" id="IPR016187">
    <property type="entry name" value="CTDL_fold"/>
</dbReference>
<accession>A0A3Q3JKZ9</accession>
<feature type="region of interest" description="Disordered" evidence="1">
    <location>
        <begin position="1"/>
        <end position="25"/>
    </location>
</feature>
<dbReference type="Pfam" id="PF00059">
    <property type="entry name" value="Lectin_C"/>
    <property type="match status" value="1"/>
</dbReference>
<dbReference type="PROSITE" id="PS50041">
    <property type="entry name" value="C_TYPE_LECTIN_2"/>
    <property type="match status" value="1"/>
</dbReference>
<dbReference type="AlphaFoldDB" id="A0A3Q3JKZ9"/>
<reference evidence="3" key="1">
    <citation type="submission" date="2025-08" db="UniProtKB">
        <authorList>
            <consortium name="Ensembl"/>
        </authorList>
    </citation>
    <scope>IDENTIFICATION</scope>
</reference>
<dbReference type="Gene3D" id="3.10.100.10">
    <property type="entry name" value="Mannose-Binding Protein A, subunit A"/>
    <property type="match status" value="1"/>
</dbReference>
<keyword evidence="4" id="KW-1185">Reference proteome</keyword>
<dbReference type="SUPFAM" id="SSF56436">
    <property type="entry name" value="C-type lectin-like"/>
    <property type="match status" value="1"/>
</dbReference>
<feature type="compositionally biased region" description="Polar residues" evidence="1">
    <location>
        <begin position="1"/>
        <end position="10"/>
    </location>
</feature>
<dbReference type="PANTHER" id="PTHR45784:SF8">
    <property type="entry name" value="C-TYPE MANNOSE RECEPTOR 2-RELATED"/>
    <property type="match status" value="1"/>
</dbReference>
<dbReference type="Ensembl" id="ENSMALT00000015229.1">
    <property type="protein sequence ID" value="ENSMALP00000014922.1"/>
    <property type="gene ID" value="ENSMALG00000010471.1"/>
</dbReference>
<reference evidence="3" key="2">
    <citation type="submission" date="2025-09" db="UniProtKB">
        <authorList>
            <consortium name="Ensembl"/>
        </authorList>
    </citation>
    <scope>IDENTIFICATION</scope>
</reference>
<dbReference type="InterPro" id="IPR016186">
    <property type="entry name" value="C-type_lectin-like/link_sf"/>
</dbReference>
<proteinExistence type="predicted"/>
<feature type="domain" description="C-type lectin" evidence="2">
    <location>
        <begin position="27"/>
        <end position="85"/>
    </location>
</feature>
<dbReference type="PANTHER" id="PTHR45784">
    <property type="entry name" value="C-TYPE LECTIN DOMAIN FAMILY 20 MEMBER A-RELATED"/>
    <property type="match status" value="1"/>
</dbReference>
<dbReference type="Proteomes" id="UP000261600">
    <property type="component" value="Unplaced"/>
</dbReference>
<evidence type="ECO:0000259" key="2">
    <source>
        <dbReference type="PROSITE" id="PS50041"/>
    </source>
</evidence>
<evidence type="ECO:0000256" key="1">
    <source>
        <dbReference type="SAM" id="MobiDB-lite"/>
    </source>
</evidence>